<gene>
    <name evidence="3" type="ORF">VNO80_02311</name>
</gene>
<keyword evidence="4" id="KW-1185">Reference proteome</keyword>
<name>A0AAN9RMS6_PHACN</name>
<dbReference type="SUPFAM" id="SSF47473">
    <property type="entry name" value="EF-hand"/>
    <property type="match status" value="1"/>
</dbReference>
<evidence type="ECO:0000313" key="4">
    <source>
        <dbReference type="Proteomes" id="UP001374584"/>
    </source>
</evidence>
<dbReference type="PROSITE" id="PS50222">
    <property type="entry name" value="EF_HAND_2"/>
    <property type="match status" value="1"/>
</dbReference>
<protein>
    <recommendedName>
        <fullName evidence="2">EF-hand domain-containing protein</fullName>
    </recommendedName>
</protein>
<evidence type="ECO:0000256" key="1">
    <source>
        <dbReference type="ARBA" id="ARBA00022837"/>
    </source>
</evidence>
<organism evidence="3 4">
    <name type="scientific">Phaseolus coccineus</name>
    <name type="common">Scarlet runner bean</name>
    <name type="synonym">Phaseolus multiflorus</name>
    <dbReference type="NCBI Taxonomy" id="3886"/>
    <lineage>
        <taxon>Eukaryota</taxon>
        <taxon>Viridiplantae</taxon>
        <taxon>Streptophyta</taxon>
        <taxon>Embryophyta</taxon>
        <taxon>Tracheophyta</taxon>
        <taxon>Spermatophyta</taxon>
        <taxon>Magnoliopsida</taxon>
        <taxon>eudicotyledons</taxon>
        <taxon>Gunneridae</taxon>
        <taxon>Pentapetalae</taxon>
        <taxon>rosids</taxon>
        <taxon>fabids</taxon>
        <taxon>Fabales</taxon>
        <taxon>Fabaceae</taxon>
        <taxon>Papilionoideae</taxon>
        <taxon>50 kb inversion clade</taxon>
        <taxon>NPAAA clade</taxon>
        <taxon>indigoferoid/millettioid clade</taxon>
        <taxon>Phaseoleae</taxon>
        <taxon>Phaseolus</taxon>
    </lineage>
</organism>
<dbReference type="GO" id="GO:0005509">
    <property type="term" value="F:calcium ion binding"/>
    <property type="evidence" value="ECO:0007669"/>
    <property type="project" value="InterPro"/>
</dbReference>
<sequence>MPVFIPTKTPYKALSPQTVMAENQIRDILRKADLNGDGYLSKDELKKAFKEFGFKLAGWRADRLLKKLDINNQEQLNMEELDIIIDYALARYKFTK</sequence>
<dbReference type="CDD" id="cd00051">
    <property type="entry name" value="EFh"/>
    <property type="match status" value="1"/>
</dbReference>
<dbReference type="Pfam" id="PF13499">
    <property type="entry name" value="EF-hand_7"/>
    <property type="match status" value="1"/>
</dbReference>
<dbReference type="Proteomes" id="UP001374584">
    <property type="component" value="Unassembled WGS sequence"/>
</dbReference>
<evidence type="ECO:0000313" key="3">
    <source>
        <dbReference type="EMBL" id="KAK7376892.1"/>
    </source>
</evidence>
<dbReference type="Gene3D" id="1.10.238.10">
    <property type="entry name" value="EF-hand"/>
    <property type="match status" value="1"/>
</dbReference>
<keyword evidence="1" id="KW-0106">Calcium</keyword>
<dbReference type="EMBL" id="JAYMYR010000002">
    <property type="protein sequence ID" value="KAK7376892.1"/>
    <property type="molecule type" value="Genomic_DNA"/>
</dbReference>
<dbReference type="InterPro" id="IPR011992">
    <property type="entry name" value="EF-hand-dom_pair"/>
</dbReference>
<accession>A0AAN9RMS6</accession>
<dbReference type="InterPro" id="IPR002048">
    <property type="entry name" value="EF_hand_dom"/>
</dbReference>
<dbReference type="InterPro" id="IPR018247">
    <property type="entry name" value="EF_Hand_1_Ca_BS"/>
</dbReference>
<feature type="domain" description="EF-hand" evidence="2">
    <location>
        <begin position="20"/>
        <end position="55"/>
    </location>
</feature>
<comment type="caution">
    <text evidence="3">The sequence shown here is derived from an EMBL/GenBank/DDBJ whole genome shotgun (WGS) entry which is preliminary data.</text>
</comment>
<proteinExistence type="predicted"/>
<dbReference type="SMART" id="SM00054">
    <property type="entry name" value="EFh"/>
    <property type="match status" value="2"/>
</dbReference>
<reference evidence="3 4" key="1">
    <citation type="submission" date="2024-01" db="EMBL/GenBank/DDBJ databases">
        <title>The genomes of 5 underutilized Papilionoideae crops provide insights into root nodulation and disease resistanc.</title>
        <authorList>
            <person name="Jiang F."/>
        </authorList>
    </citation>
    <scope>NUCLEOTIDE SEQUENCE [LARGE SCALE GENOMIC DNA]</scope>
    <source>
        <strain evidence="3">JINMINGXINNONG_FW02</strain>
        <tissue evidence="3">Leaves</tissue>
    </source>
</reference>
<dbReference type="AlphaFoldDB" id="A0AAN9RMS6"/>
<dbReference type="PROSITE" id="PS00018">
    <property type="entry name" value="EF_HAND_1"/>
    <property type="match status" value="1"/>
</dbReference>
<evidence type="ECO:0000259" key="2">
    <source>
        <dbReference type="PROSITE" id="PS50222"/>
    </source>
</evidence>